<feature type="region of interest" description="Disordered" evidence="3">
    <location>
        <begin position="464"/>
        <end position="488"/>
    </location>
</feature>
<evidence type="ECO:0000256" key="2">
    <source>
        <dbReference type="ARBA" id="ARBA00023043"/>
    </source>
</evidence>
<dbReference type="PANTHER" id="PTHR24168:SF24">
    <property type="entry name" value="KN MOTIF AND ANKYRIN REPEAT DOMAIN-CONTAINING PROTEIN 4"/>
    <property type="match status" value="1"/>
</dbReference>
<dbReference type="PANTHER" id="PTHR24168">
    <property type="entry name" value="KN MOTIF AND ANKYRIN REPEAT DOMAIN-CONTAINING"/>
    <property type="match status" value="1"/>
</dbReference>
<accession>A0A401Q412</accession>
<dbReference type="InterPro" id="IPR021939">
    <property type="entry name" value="KN_motif"/>
</dbReference>
<dbReference type="GO" id="GO:0030837">
    <property type="term" value="P:negative regulation of actin filament polymerization"/>
    <property type="evidence" value="ECO:0007669"/>
    <property type="project" value="InterPro"/>
</dbReference>
<dbReference type="STRING" id="75743.A0A401Q412"/>
<proteinExistence type="predicted"/>
<dbReference type="Pfam" id="PF12075">
    <property type="entry name" value="KN_motif"/>
    <property type="match status" value="1"/>
</dbReference>
<feature type="region of interest" description="Disordered" evidence="3">
    <location>
        <begin position="719"/>
        <end position="758"/>
    </location>
</feature>
<comment type="caution">
    <text evidence="4">The sequence shown here is derived from an EMBL/GenBank/DDBJ whole genome shotgun (WGS) entry which is preliminary data.</text>
</comment>
<organism evidence="4 5">
    <name type="scientific">Scyliorhinus torazame</name>
    <name type="common">Cloudy catshark</name>
    <name type="synonym">Catulus torazame</name>
    <dbReference type="NCBI Taxonomy" id="75743"/>
    <lineage>
        <taxon>Eukaryota</taxon>
        <taxon>Metazoa</taxon>
        <taxon>Chordata</taxon>
        <taxon>Craniata</taxon>
        <taxon>Vertebrata</taxon>
        <taxon>Chondrichthyes</taxon>
        <taxon>Elasmobranchii</taxon>
        <taxon>Galeomorphii</taxon>
        <taxon>Galeoidea</taxon>
        <taxon>Carcharhiniformes</taxon>
        <taxon>Scyliorhinidae</taxon>
        <taxon>Scyliorhinus</taxon>
    </lineage>
</organism>
<keyword evidence="2" id="KW-0040">ANK repeat</keyword>
<dbReference type="GO" id="GO:0005737">
    <property type="term" value="C:cytoplasm"/>
    <property type="evidence" value="ECO:0007669"/>
    <property type="project" value="TreeGrafter"/>
</dbReference>
<feature type="compositionally biased region" description="Basic and acidic residues" evidence="3">
    <location>
        <begin position="734"/>
        <end position="758"/>
    </location>
</feature>
<feature type="region of interest" description="Disordered" evidence="3">
    <location>
        <begin position="210"/>
        <end position="236"/>
    </location>
</feature>
<evidence type="ECO:0000313" key="4">
    <source>
        <dbReference type="EMBL" id="GCB80132.1"/>
    </source>
</evidence>
<evidence type="ECO:0008006" key="6">
    <source>
        <dbReference type="Google" id="ProtNLM"/>
    </source>
</evidence>
<name>A0A401Q412_SCYTO</name>
<reference evidence="4 5" key="1">
    <citation type="journal article" date="2018" name="Nat. Ecol. Evol.">
        <title>Shark genomes provide insights into elasmobranch evolution and the origin of vertebrates.</title>
        <authorList>
            <person name="Hara Y"/>
            <person name="Yamaguchi K"/>
            <person name="Onimaru K"/>
            <person name="Kadota M"/>
            <person name="Koyanagi M"/>
            <person name="Keeley SD"/>
            <person name="Tatsumi K"/>
            <person name="Tanaka K"/>
            <person name="Motone F"/>
            <person name="Kageyama Y"/>
            <person name="Nozu R"/>
            <person name="Adachi N"/>
            <person name="Nishimura O"/>
            <person name="Nakagawa R"/>
            <person name="Tanegashima C"/>
            <person name="Kiyatake I"/>
            <person name="Matsumoto R"/>
            <person name="Murakumo K"/>
            <person name="Nishida K"/>
            <person name="Terakita A"/>
            <person name="Kuratani S"/>
            <person name="Sato K"/>
            <person name="Hyodo S Kuraku.S."/>
        </authorList>
    </citation>
    <scope>NUCLEOTIDE SEQUENCE [LARGE SCALE GENOMIC DNA]</scope>
</reference>
<sequence>MSRVLQSPHQPAIIKLSSMCLSADRKEESPYSVETPYGFHLDLDFLKYVDDIEKGNTIRKIKIHKKAKQLKCSTLPRNFSVPDTRFPSAESHFSRNHGDKGIASSSWATTNGCKVTHIKELFIGSPGNTDPGLSECNMNDYTSVKALPGTKERLKENGKFVPSWMKPPFLRAASMPIDFQELNLEEQCQSPSSFQQKLKYLESGVFRTSGDPVVKENSSTSETTPHSNLTPTQRSEIQQQIRIAQEKTKEMEEQVKTISKLKKQIFVLQEENEKLIIQIKNQQSTVQNASFALQRKDNDNMDKTQCVNKGSQSNSSIAIIGFKGQMSCLRKSPSSEMFLSNDKFKHEEMMDLNCQNEFASNSLVSENMTFDPIPRKELLVGDIEHRMRNVDVHVTKEELNLVPVAPPSTEGPASKELSTTVSTLEQQLEAGIEGNKLEQQGAMLHVSKVNHHPEILQGDQSMHLERKHEQDGSESCVISNQPSDEKTTKPELRDLKEKSMYGIDVHPFTQSVCCRGCTVNAMVTTLKETQSLGVNTDRITVKDAGIMAAVETIDKATDLTVQMCNKAVETERAPSLHCIPRVTGVSGRMNEEVKHTGIKSDNVESIFDNLQRNQTGSTVDRITVVGNGKEYPIAADNQYGECEKEVDRQYSDSQDVTLDTSLQPETQLISANPEIEQCIKKIEDLLCKQQSFLEQNYPELAQNFKKVCSSIGSLSSQLMNSLQPLPSSDSTLNRGEESPLRKEREPDARLIEQEKHYG</sequence>
<keyword evidence="1" id="KW-0677">Repeat</keyword>
<dbReference type="EMBL" id="BFAA01010814">
    <property type="protein sequence ID" value="GCB80132.1"/>
    <property type="molecule type" value="Genomic_DNA"/>
</dbReference>
<dbReference type="OMA" id="CKQQSFL"/>
<feature type="compositionally biased region" description="Polar residues" evidence="3">
    <location>
        <begin position="216"/>
        <end position="236"/>
    </location>
</feature>
<protein>
    <recommendedName>
        <fullName evidence="6">KN motif and ankyrin repeat domain-containing protein 4</fullName>
    </recommendedName>
</protein>
<dbReference type="Proteomes" id="UP000288216">
    <property type="component" value="Unassembled WGS sequence"/>
</dbReference>
<feature type="compositionally biased region" description="Polar residues" evidence="3">
    <location>
        <begin position="719"/>
        <end position="733"/>
    </location>
</feature>
<evidence type="ECO:0000256" key="3">
    <source>
        <dbReference type="SAM" id="MobiDB-lite"/>
    </source>
</evidence>
<dbReference type="InterPro" id="IPR047184">
    <property type="entry name" value="KANK1-4"/>
</dbReference>
<dbReference type="GO" id="GO:0005856">
    <property type="term" value="C:cytoskeleton"/>
    <property type="evidence" value="ECO:0007669"/>
    <property type="project" value="TreeGrafter"/>
</dbReference>
<evidence type="ECO:0000256" key="1">
    <source>
        <dbReference type="ARBA" id="ARBA00022737"/>
    </source>
</evidence>
<keyword evidence="5" id="KW-1185">Reference proteome</keyword>
<gene>
    <name evidence="4" type="ORF">scyTo_0017088</name>
</gene>
<dbReference type="OrthoDB" id="5406014at2759"/>
<dbReference type="AlphaFoldDB" id="A0A401Q412"/>
<evidence type="ECO:0000313" key="5">
    <source>
        <dbReference type="Proteomes" id="UP000288216"/>
    </source>
</evidence>